<gene>
    <name evidence="3" type="primary">qseG</name>
    <name evidence="3" type="ORF">CALFYP1_00288</name>
</gene>
<sequence length="249" mass="28177">MLSLVNMPHVFSHIFQRLFSRQFILAGMPCLALMGCTPHAVKHITGDAPQDALPTYQLADYLSVECTDIWALQGQSTDTNPLYWLRAIDCADRLLPVQSRSEARSLSDDSWQNAFKRGILLANAKITPLERRENVSRLDAFSPQIPAQVRPLYQVWRDGQSLQLQLAEERQRYSKLQQTTDGDLDTLRQQHQHLQAQLDLTTRKLENLTDIERQLSTRKPAGNYNPDATHGGDKSEGQAPESSQDEVTP</sequence>
<proteinExistence type="predicted"/>
<feature type="region of interest" description="Disordered" evidence="2">
    <location>
        <begin position="213"/>
        <end position="249"/>
    </location>
</feature>
<dbReference type="AlphaFoldDB" id="A0A6N2WWU3"/>
<organism evidence="3">
    <name type="scientific">Citrobacter amalonaticus</name>
    <dbReference type="NCBI Taxonomy" id="35703"/>
    <lineage>
        <taxon>Bacteria</taxon>
        <taxon>Pseudomonadati</taxon>
        <taxon>Pseudomonadota</taxon>
        <taxon>Gammaproteobacteria</taxon>
        <taxon>Enterobacterales</taxon>
        <taxon>Enterobacteriaceae</taxon>
        <taxon>Citrobacter</taxon>
    </lineage>
</organism>
<keyword evidence="1" id="KW-0175">Coiled coil</keyword>
<evidence type="ECO:0000256" key="1">
    <source>
        <dbReference type="SAM" id="Coils"/>
    </source>
</evidence>
<name>A0A6N2WWU3_CITAM</name>
<feature type="compositionally biased region" description="Polar residues" evidence="2">
    <location>
        <begin position="240"/>
        <end position="249"/>
    </location>
</feature>
<dbReference type="NCBIfam" id="NF007997">
    <property type="entry name" value="PRK10722.1"/>
    <property type="match status" value="1"/>
</dbReference>
<reference evidence="3" key="1">
    <citation type="submission" date="2019-11" db="EMBL/GenBank/DDBJ databases">
        <authorList>
            <person name="Feng L."/>
        </authorList>
    </citation>
    <scope>NUCLEOTIDE SEQUENCE</scope>
    <source>
        <strain evidence="3">CAmalonaticusLFYP1</strain>
    </source>
</reference>
<dbReference type="InterPro" id="IPR025262">
    <property type="entry name" value="QseG"/>
</dbReference>
<dbReference type="EMBL" id="CACRTI010000015">
    <property type="protein sequence ID" value="VYT46231.1"/>
    <property type="molecule type" value="Genomic_DNA"/>
</dbReference>
<accession>A0A6N2WWU3</accession>
<protein>
    <submittedName>
        <fullName evidence="3">Quorum-sensing regulator protein G</fullName>
    </submittedName>
</protein>
<feature type="coiled-coil region" evidence="1">
    <location>
        <begin position="159"/>
        <end position="211"/>
    </location>
</feature>
<dbReference type="Pfam" id="PF13942">
    <property type="entry name" value="Lipoprotein_20"/>
    <property type="match status" value="1"/>
</dbReference>
<evidence type="ECO:0000256" key="2">
    <source>
        <dbReference type="SAM" id="MobiDB-lite"/>
    </source>
</evidence>
<evidence type="ECO:0000313" key="3">
    <source>
        <dbReference type="EMBL" id="VYT46231.1"/>
    </source>
</evidence>